<dbReference type="OrthoDB" id="9790390at2"/>
<dbReference type="Pfam" id="PF14559">
    <property type="entry name" value="TPR_19"/>
    <property type="match status" value="1"/>
</dbReference>
<dbReference type="GO" id="GO:0006950">
    <property type="term" value="P:response to stress"/>
    <property type="evidence" value="ECO:0007669"/>
    <property type="project" value="UniProtKB-ARBA"/>
</dbReference>
<dbReference type="SUPFAM" id="SSF52833">
    <property type="entry name" value="Thioredoxin-like"/>
    <property type="match status" value="1"/>
</dbReference>
<keyword evidence="2" id="KW-0813">Transport</keyword>
<sequence>MSDSLGATGPQGLQGSAQGAGSAAPAAGDLIKDTTTQTFAADVLEASMQTPVIVDFWAPWCGPCKQLTPIIEKVVQQAQGAVKLVKMNIDEHPEVAQQLRVQSIPAVFAFKNGQPVDGFMGALPESQVKRFVEALAGGALAPTQAEQMLEAGQAALDAGDIGAAAQAFAAVLQEDRENPKAIAGLARCYIESGDHDRAAEVLGLAEGKLAEDPDVKGAAAALEVARSGAATANDDLAPLQAAVEADPANHQARFDLAVALNAAGDREGATDHLVEIVRRERKWNDEAAREQLVQFFEAWGPMDDATKAGRRKLSAVLFS</sequence>
<protein>
    <recommendedName>
        <fullName evidence="6">Thioredoxin</fullName>
    </recommendedName>
</protein>
<dbReference type="FunFam" id="3.40.30.10:FF:000001">
    <property type="entry name" value="Thioredoxin"/>
    <property type="match status" value="1"/>
</dbReference>
<evidence type="ECO:0000256" key="3">
    <source>
        <dbReference type="ARBA" id="ARBA00022982"/>
    </source>
</evidence>
<dbReference type="InterPro" id="IPR011990">
    <property type="entry name" value="TPR-like_helical_dom_sf"/>
</dbReference>
<evidence type="ECO:0000256" key="2">
    <source>
        <dbReference type="ARBA" id="ARBA00022448"/>
    </source>
</evidence>
<evidence type="ECO:0000313" key="9">
    <source>
        <dbReference type="EMBL" id="NBG95186.1"/>
    </source>
</evidence>
<dbReference type="EMBL" id="WXYQ01000004">
    <property type="protein sequence ID" value="NBG95186.1"/>
    <property type="molecule type" value="Genomic_DNA"/>
</dbReference>
<dbReference type="InterPro" id="IPR013766">
    <property type="entry name" value="Thioredoxin_domain"/>
</dbReference>
<dbReference type="Gene3D" id="3.40.30.10">
    <property type="entry name" value="Glutaredoxin"/>
    <property type="match status" value="1"/>
</dbReference>
<dbReference type="PROSITE" id="PS00194">
    <property type="entry name" value="THIOREDOXIN_1"/>
    <property type="match status" value="1"/>
</dbReference>
<keyword evidence="3" id="KW-0249">Electron transport</keyword>
<dbReference type="PANTHER" id="PTHR45663:SF11">
    <property type="entry name" value="GEO12009P1"/>
    <property type="match status" value="1"/>
</dbReference>
<dbReference type="GO" id="GO:0045454">
    <property type="term" value="P:cell redox homeostasis"/>
    <property type="evidence" value="ECO:0007669"/>
    <property type="project" value="TreeGrafter"/>
</dbReference>
<dbReference type="SUPFAM" id="SSF48452">
    <property type="entry name" value="TPR-like"/>
    <property type="match status" value="1"/>
</dbReference>
<comment type="caution">
    <text evidence="9">The sequence shown here is derived from an EMBL/GenBank/DDBJ whole genome shotgun (WGS) entry which is preliminary data.</text>
</comment>
<proteinExistence type="inferred from homology"/>
<organism evidence="9 10">
    <name type="scientific">Pyruvatibacter mobilis</name>
    <dbReference type="NCBI Taxonomy" id="1712261"/>
    <lineage>
        <taxon>Bacteria</taxon>
        <taxon>Pseudomonadati</taxon>
        <taxon>Pseudomonadota</taxon>
        <taxon>Alphaproteobacteria</taxon>
        <taxon>Hyphomicrobiales</taxon>
        <taxon>Parvibaculaceae</taxon>
        <taxon>Pyruvatibacter</taxon>
    </lineage>
</organism>
<feature type="domain" description="Thioredoxin" evidence="8">
    <location>
        <begin position="18"/>
        <end position="137"/>
    </location>
</feature>
<evidence type="ECO:0000256" key="7">
    <source>
        <dbReference type="SAM" id="MobiDB-lite"/>
    </source>
</evidence>
<keyword evidence="10" id="KW-1185">Reference proteome</keyword>
<accession>A0A845QAF6</accession>
<dbReference type="CDD" id="cd02956">
    <property type="entry name" value="ybbN"/>
    <property type="match status" value="1"/>
</dbReference>
<dbReference type="Pfam" id="PF00085">
    <property type="entry name" value="Thioredoxin"/>
    <property type="match status" value="1"/>
</dbReference>
<keyword evidence="4" id="KW-1015">Disulfide bond</keyword>
<dbReference type="NCBIfam" id="TIGR01068">
    <property type="entry name" value="thioredoxin"/>
    <property type="match status" value="1"/>
</dbReference>
<dbReference type="InterPro" id="IPR017937">
    <property type="entry name" value="Thioredoxin_CS"/>
</dbReference>
<feature type="region of interest" description="Disordered" evidence="7">
    <location>
        <begin position="1"/>
        <end position="25"/>
    </location>
</feature>
<dbReference type="RefSeq" id="WP_160587172.1">
    <property type="nucleotide sequence ID" value="NZ_BMHN01000001.1"/>
</dbReference>
<dbReference type="GeneID" id="300656102"/>
<evidence type="ECO:0000313" key="10">
    <source>
        <dbReference type="Proteomes" id="UP000470384"/>
    </source>
</evidence>
<evidence type="ECO:0000256" key="5">
    <source>
        <dbReference type="ARBA" id="ARBA00023284"/>
    </source>
</evidence>
<comment type="similarity">
    <text evidence="1">Belongs to the thioredoxin family.</text>
</comment>
<reference evidence="9 10" key="1">
    <citation type="journal article" date="2016" name="Int. J. Syst. Evol. Microbiol.">
        <title>Pyruvatibacter mobilis gen. nov., sp. nov., a marine bacterium from the culture broth of Picochlorum sp. 122.</title>
        <authorList>
            <person name="Wang G."/>
            <person name="Tang M."/>
            <person name="Wu H."/>
            <person name="Dai S."/>
            <person name="Li T."/>
            <person name="Chen C."/>
            <person name="He H."/>
            <person name="Fan J."/>
            <person name="Xiang W."/>
            <person name="Li X."/>
        </authorList>
    </citation>
    <scope>NUCLEOTIDE SEQUENCE [LARGE SCALE GENOMIC DNA]</scope>
    <source>
        <strain evidence="9 10">GYP-11</strain>
    </source>
</reference>
<dbReference type="Proteomes" id="UP000470384">
    <property type="component" value="Unassembled WGS sequence"/>
</dbReference>
<dbReference type="Pfam" id="PF14561">
    <property type="entry name" value="TPR_20"/>
    <property type="match status" value="1"/>
</dbReference>
<evidence type="ECO:0000259" key="8">
    <source>
        <dbReference type="PROSITE" id="PS51352"/>
    </source>
</evidence>
<keyword evidence="5" id="KW-0676">Redox-active center</keyword>
<feature type="compositionally biased region" description="Low complexity" evidence="7">
    <location>
        <begin position="10"/>
        <end position="25"/>
    </location>
</feature>
<dbReference type="GO" id="GO:0005829">
    <property type="term" value="C:cytosol"/>
    <property type="evidence" value="ECO:0007669"/>
    <property type="project" value="TreeGrafter"/>
</dbReference>
<dbReference type="PANTHER" id="PTHR45663">
    <property type="entry name" value="GEO12009P1"/>
    <property type="match status" value="1"/>
</dbReference>
<evidence type="ECO:0000256" key="6">
    <source>
        <dbReference type="NCBIfam" id="TIGR01068"/>
    </source>
</evidence>
<dbReference type="GO" id="GO:0015035">
    <property type="term" value="F:protein-disulfide reductase activity"/>
    <property type="evidence" value="ECO:0007669"/>
    <property type="project" value="UniProtKB-UniRule"/>
</dbReference>
<dbReference type="PRINTS" id="PR00421">
    <property type="entry name" value="THIOREDOXIN"/>
</dbReference>
<dbReference type="InterPro" id="IPR036249">
    <property type="entry name" value="Thioredoxin-like_sf"/>
</dbReference>
<dbReference type="PROSITE" id="PS51352">
    <property type="entry name" value="THIOREDOXIN_2"/>
    <property type="match status" value="1"/>
</dbReference>
<gene>
    <name evidence="9" type="primary">trxA</name>
    <name evidence="9" type="ORF">GTQ45_05520</name>
</gene>
<dbReference type="InterPro" id="IPR005746">
    <property type="entry name" value="Thioredoxin"/>
</dbReference>
<dbReference type="AlphaFoldDB" id="A0A845QAF6"/>
<evidence type="ECO:0000256" key="1">
    <source>
        <dbReference type="ARBA" id="ARBA00008987"/>
    </source>
</evidence>
<name>A0A845QAF6_9HYPH</name>
<evidence type="ECO:0000256" key="4">
    <source>
        <dbReference type="ARBA" id="ARBA00023157"/>
    </source>
</evidence>
<dbReference type="Gene3D" id="1.25.40.10">
    <property type="entry name" value="Tetratricopeptide repeat domain"/>
    <property type="match status" value="2"/>
</dbReference>